<protein>
    <submittedName>
        <fullName evidence="2">DnaJ domain</fullName>
    </submittedName>
</protein>
<gene>
    <name evidence="2" type="ORF">PAPYR_5271</name>
</gene>
<dbReference type="Gene3D" id="1.10.287.110">
    <property type="entry name" value="DnaJ domain"/>
    <property type="match status" value="1"/>
</dbReference>
<proteinExistence type="predicted"/>
<dbReference type="SUPFAM" id="SSF46565">
    <property type="entry name" value="Chaperone J-domain"/>
    <property type="match status" value="1"/>
</dbReference>
<sequence>MSGKTKFLWGSEDMTPAALWALFALFIVAQARTDYYAALGVTRQASKDEIKHAYRVLAKQLHPDKNLGNKDEAETRFMAITEAYETLTDDENRRRYDLGIDDISRDPGFNRGYPPPDFDFNFYTFQRQAFFRPRPPPPPPLSLSLGALFKTLSTLIRRLVEGVIPPGPSFAGLPSWTHFVPGSCEVLLLLRVVFPWGGQPYQPLTTRIGTYVACVFGLTPPEVFTPFAWPEIGLSLLTMGCLVALGPHLRRSIALGHQASRPRAPSP</sequence>
<dbReference type="SMART" id="SM00271">
    <property type="entry name" value="DnaJ"/>
    <property type="match status" value="1"/>
</dbReference>
<comment type="caution">
    <text evidence="2">The sequence shown here is derived from an EMBL/GenBank/DDBJ whole genome shotgun (WGS) entry which is preliminary data.</text>
</comment>
<dbReference type="CDD" id="cd06257">
    <property type="entry name" value="DnaJ"/>
    <property type="match status" value="1"/>
</dbReference>
<dbReference type="InterPro" id="IPR018253">
    <property type="entry name" value="DnaJ_domain_CS"/>
</dbReference>
<dbReference type="Pfam" id="PF00226">
    <property type="entry name" value="DnaJ"/>
    <property type="match status" value="1"/>
</dbReference>
<evidence type="ECO:0000313" key="3">
    <source>
        <dbReference type="Proteomes" id="UP001141327"/>
    </source>
</evidence>
<organism evidence="2 3">
    <name type="scientific">Paratrimastix pyriformis</name>
    <dbReference type="NCBI Taxonomy" id="342808"/>
    <lineage>
        <taxon>Eukaryota</taxon>
        <taxon>Metamonada</taxon>
        <taxon>Preaxostyla</taxon>
        <taxon>Paratrimastigidae</taxon>
        <taxon>Paratrimastix</taxon>
    </lineage>
</organism>
<reference evidence="2" key="1">
    <citation type="journal article" date="2022" name="bioRxiv">
        <title>Genomics of Preaxostyla Flagellates Illuminates Evolutionary Transitions and the Path Towards Mitochondrial Loss.</title>
        <authorList>
            <person name="Novak L.V.F."/>
            <person name="Treitli S.C."/>
            <person name="Pyrih J."/>
            <person name="Halakuc P."/>
            <person name="Pipaliya S.V."/>
            <person name="Vacek V."/>
            <person name="Brzon O."/>
            <person name="Soukal P."/>
            <person name="Eme L."/>
            <person name="Dacks J.B."/>
            <person name="Karnkowska A."/>
            <person name="Elias M."/>
            <person name="Hampl V."/>
        </authorList>
    </citation>
    <scope>NUCLEOTIDE SEQUENCE</scope>
    <source>
        <strain evidence="2">RCP-MX</strain>
    </source>
</reference>
<evidence type="ECO:0000259" key="1">
    <source>
        <dbReference type="PROSITE" id="PS50076"/>
    </source>
</evidence>
<dbReference type="EMBL" id="JAPMOS010000025">
    <property type="protein sequence ID" value="KAJ4458765.1"/>
    <property type="molecule type" value="Genomic_DNA"/>
</dbReference>
<accession>A0ABQ8UMR8</accession>
<dbReference type="InterPro" id="IPR050817">
    <property type="entry name" value="DjlA_DnaK_co-chaperone"/>
</dbReference>
<dbReference type="InterPro" id="IPR036869">
    <property type="entry name" value="J_dom_sf"/>
</dbReference>
<dbReference type="PRINTS" id="PR00625">
    <property type="entry name" value="JDOMAIN"/>
</dbReference>
<evidence type="ECO:0000313" key="2">
    <source>
        <dbReference type="EMBL" id="KAJ4458765.1"/>
    </source>
</evidence>
<dbReference type="PROSITE" id="PS50076">
    <property type="entry name" value="DNAJ_2"/>
    <property type="match status" value="1"/>
</dbReference>
<dbReference type="PROSITE" id="PS00636">
    <property type="entry name" value="DNAJ_1"/>
    <property type="match status" value="1"/>
</dbReference>
<keyword evidence="3" id="KW-1185">Reference proteome</keyword>
<feature type="domain" description="J" evidence="1">
    <location>
        <begin position="34"/>
        <end position="100"/>
    </location>
</feature>
<dbReference type="PANTHER" id="PTHR24074">
    <property type="entry name" value="CO-CHAPERONE PROTEIN DJLA"/>
    <property type="match status" value="1"/>
</dbReference>
<dbReference type="Proteomes" id="UP001141327">
    <property type="component" value="Unassembled WGS sequence"/>
</dbReference>
<dbReference type="InterPro" id="IPR001623">
    <property type="entry name" value="DnaJ_domain"/>
</dbReference>
<name>A0ABQ8UMR8_9EUKA</name>